<feature type="domain" description="B12-binding" evidence="26">
    <location>
        <begin position="778"/>
        <end position="914"/>
    </location>
</feature>
<dbReference type="PROSITE" id="PS50972">
    <property type="entry name" value="PTERIN_BINDING"/>
    <property type="match status" value="1"/>
</dbReference>
<feature type="domain" description="Hcy-binding" evidence="23">
    <location>
        <begin position="25"/>
        <end position="344"/>
    </location>
</feature>
<evidence type="ECO:0000256" key="2">
    <source>
        <dbReference type="ARBA" id="ARBA00001947"/>
    </source>
</evidence>
<dbReference type="Pfam" id="PF00809">
    <property type="entry name" value="Pterin_bind"/>
    <property type="match status" value="1"/>
</dbReference>
<dbReference type="InterPro" id="IPR033706">
    <property type="entry name" value="Met_synthase_B12-bd"/>
</dbReference>
<dbReference type="Gene3D" id="3.20.20.20">
    <property type="entry name" value="Dihydropteroate synthase-like"/>
    <property type="match status" value="1"/>
</dbReference>
<dbReference type="Gene3D" id="3.20.20.330">
    <property type="entry name" value="Homocysteine-binding-like domain"/>
    <property type="match status" value="1"/>
</dbReference>
<dbReference type="InterPro" id="IPR050554">
    <property type="entry name" value="Met_Synthase/Corrinoid"/>
</dbReference>
<dbReference type="InterPro" id="IPR036724">
    <property type="entry name" value="Cobalamin-bd_sf"/>
</dbReference>
<dbReference type="InterPro" id="IPR004223">
    <property type="entry name" value="VitB12-dep_Met_synth_activ_dom"/>
</dbReference>
<evidence type="ECO:0000259" key="25">
    <source>
        <dbReference type="PROSITE" id="PS50974"/>
    </source>
</evidence>
<evidence type="ECO:0000313" key="29">
    <source>
        <dbReference type="Proteomes" id="UP001271780"/>
    </source>
</evidence>
<evidence type="ECO:0000256" key="22">
    <source>
        <dbReference type="PROSITE-ProRule" id="PRU00333"/>
    </source>
</evidence>
<evidence type="ECO:0000256" key="14">
    <source>
        <dbReference type="ARBA" id="ARBA00022737"/>
    </source>
</evidence>
<evidence type="ECO:0000256" key="6">
    <source>
        <dbReference type="ARBA" id="ARBA00012032"/>
    </source>
</evidence>
<keyword evidence="29" id="KW-1185">Reference proteome</keyword>
<comment type="similarity">
    <text evidence="5">Belongs to the vitamin-B12 dependent methionine synthase family.</text>
</comment>
<dbReference type="InterPro" id="IPR003759">
    <property type="entry name" value="Cbl-bd_cap"/>
</dbReference>
<dbReference type="Gene3D" id="3.40.50.280">
    <property type="entry name" value="Cobalamin-binding domain"/>
    <property type="match status" value="1"/>
</dbReference>
<dbReference type="PANTHER" id="PTHR45833">
    <property type="entry name" value="METHIONINE SYNTHASE"/>
    <property type="match status" value="1"/>
</dbReference>
<keyword evidence="11 21" id="KW-0808">Transferase</keyword>
<dbReference type="SUPFAM" id="SSF56507">
    <property type="entry name" value="Methionine synthase activation domain-like"/>
    <property type="match status" value="1"/>
</dbReference>
<comment type="domain">
    <text evidence="21">Modular enzyme with four functionally distinct domains. The isolated Hcy-binding domain catalyzes methyl transfer from free methylcobalamin to homocysteine. The Hcy-binding domain in association with the pterin-binding domain catalyzes the methylation of cob(I)alamin by methyltetrahydrofolate and the methylation of homocysteine. The B12-binding domain binds the cofactor. The AdoMet activation domain binds S-adenosyl-L-methionine. Under aerobic conditions cob(I)alamin can be converted to inactive cob(II)alamin. Reductive methylation by S-adenosyl-L-methionine and flavodoxin regenerates methylcobalamin.</text>
</comment>
<evidence type="ECO:0000256" key="19">
    <source>
        <dbReference type="ARBA" id="ARBA00031040"/>
    </source>
</evidence>
<evidence type="ECO:0000256" key="11">
    <source>
        <dbReference type="ARBA" id="ARBA00022679"/>
    </source>
</evidence>
<evidence type="ECO:0000256" key="13">
    <source>
        <dbReference type="ARBA" id="ARBA00022723"/>
    </source>
</evidence>
<dbReference type="Gene3D" id="3.10.196.10">
    <property type="entry name" value="Vitamin B12-dependent methionine synthase, activation domain"/>
    <property type="match status" value="1"/>
</dbReference>
<dbReference type="Pfam" id="PF02965">
    <property type="entry name" value="Met_synt_B12"/>
    <property type="match status" value="1"/>
</dbReference>
<comment type="pathway">
    <text evidence="4 21">Amino-acid biosynthesis; L-methionine biosynthesis via de novo pathway; L-methionine from L-homocysteine (MetH route): step 1/1.</text>
</comment>
<dbReference type="InterPro" id="IPR011822">
    <property type="entry name" value="MetH"/>
</dbReference>
<dbReference type="CDD" id="cd02069">
    <property type="entry name" value="methionine_synthase_B12_BD"/>
    <property type="match status" value="1"/>
</dbReference>
<keyword evidence="16 21" id="KW-0486">Methionine biosynthesis</keyword>
<evidence type="ECO:0000259" key="23">
    <source>
        <dbReference type="PROSITE" id="PS50970"/>
    </source>
</evidence>
<dbReference type="NCBIfam" id="NF007024">
    <property type="entry name" value="PRK09490.1"/>
    <property type="match status" value="1"/>
</dbReference>
<evidence type="ECO:0000256" key="10">
    <source>
        <dbReference type="ARBA" id="ARBA00022628"/>
    </source>
</evidence>
<dbReference type="Pfam" id="PF02607">
    <property type="entry name" value="B12-binding_2"/>
    <property type="match status" value="1"/>
</dbReference>
<evidence type="ECO:0000256" key="4">
    <source>
        <dbReference type="ARBA" id="ARBA00005178"/>
    </source>
</evidence>
<feature type="domain" description="AdoMet activation" evidence="25">
    <location>
        <begin position="930"/>
        <end position="1262"/>
    </location>
</feature>
<evidence type="ECO:0000256" key="12">
    <source>
        <dbReference type="ARBA" id="ARBA00022691"/>
    </source>
</evidence>
<proteinExistence type="inferred from homology"/>
<evidence type="ECO:0000256" key="3">
    <source>
        <dbReference type="ARBA" id="ARBA00001956"/>
    </source>
</evidence>
<accession>A0ABU4XMZ6</accession>
<keyword evidence="9 21" id="KW-0028">Amino-acid biosynthesis</keyword>
<keyword evidence="12 21" id="KW-0949">S-adenosyl-L-methionine</keyword>
<comment type="function">
    <text evidence="18 21">Catalyzes the transfer of a methyl group from methyl-cobalamin to homocysteine, yielding enzyme-bound cob(I)alamin and methionine. Subsequently, remethylates the cofactor using methyltetrahydrofolate.</text>
</comment>
<feature type="binding site" evidence="22">
    <location>
        <position position="330"/>
    </location>
    <ligand>
        <name>Zn(2+)</name>
        <dbReference type="ChEBI" id="CHEBI:29105"/>
    </ligand>
</feature>
<evidence type="ECO:0000256" key="18">
    <source>
        <dbReference type="ARBA" id="ARBA00025552"/>
    </source>
</evidence>
<evidence type="ECO:0000256" key="1">
    <source>
        <dbReference type="ARBA" id="ARBA00001700"/>
    </source>
</evidence>
<evidence type="ECO:0000256" key="5">
    <source>
        <dbReference type="ARBA" id="ARBA00010398"/>
    </source>
</evidence>
<comment type="cofactor">
    <cofactor evidence="2 21 22">
        <name>Zn(2+)</name>
        <dbReference type="ChEBI" id="CHEBI:29105"/>
    </cofactor>
</comment>
<dbReference type="EC" id="2.1.1.13" evidence="6 20"/>
<gene>
    <name evidence="28" type="primary">metH</name>
    <name evidence="28" type="ORF">RFM27_29070</name>
</gene>
<evidence type="ECO:0000256" key="16">
    <source>
        <dbReference type="ARBA" id="ARBA00023167"/>
    </source>
</evidence>
<dbReference type="Pfam" id="PF02310">
    <property type="entry name" value="B12-binding"/>
    <property type="match status" value="1"/>
</dbReference>
<dbReference type="CDD" id="cd00740">
    <property type="entry name" value="MeTr"/>
    <property type="match status" value="1"/>
</dbReference>
<dbReference type="InterPro" id="IPR000489">
    <property type="entry name" value="Pterin-binding_dom"/>
</dbReference>
<dbReference type="Proteomes" id="UP001271780">
    <property type="component" value="Unassembled WGS sequence"/>
</dbReference>
<dbReference type="SUPFAM" id="SSF51717">
    <property type="entry name" value="Dihydropteroate synthetase-like"/>
    <property type="match status" value="1"/>
</dbReference>
<dbReference type="SUPFAM" id="SSF47644">
    <property type="entry name" value="Methionine synthase domain"/>
    <property type="match status" value="1"/>
</dbReference>
<dbReference type="RefSeq" id="WP_320318787.1">
    <property type="nucleotide sequence ID" value="NZ_JAVIIX010000027.1"/>
</dbReference>
<evidence type="ECO:0000256" key="17">
    <source>
        <dbReference type="ARBA" id="ARBA00023285"/>
    </source>
</evidence>
<keyword evidence="13 21" id="KW-0479">Metal-binding</keyword>
<dbReference type="GO" id="GO:0032259">
    <property type="term" value="P:methylation"/>
    <property type="evidence" value="ECO:0007669"/>
    <property type="project" value="UniProtKB-KW"/>
</dbReference>
<evidence type="ECO:0000256" key="7">
    <source>
        <dbReference type="ARBA" id="ARBA00013998"/>
    </source>
</evidence>
<keyword evidence="15 21" id="KW-0862">Zinc</keyword>
<evidence type="ECO:0000259" key="24">
    <source>
        <dbReference type="PROSITE" id="PS50972"/>
    </source>
</evidence>
<dbReference type="Gene3D" id="1.10.1240.10">
    <property type="entry name" value="Methionine synthase domain"/>
    <property type="match status" value="1"/>
</dbReference>
<dbReference type="Pfam" id="PF02574">
    <property type="entry name" value="S-methyl_trans"/>
    <property type="match status" value="1"/>
</dbReference>
<dbReference type="PIRSF" id="PIRSF000381">
    <property type="entry name" value="MetH"/>
    <property type="match status" value="1"/>
</dbReference>
<evidence type="ECO:0000256" key="9">
    <source>
        <dbReference type="ARBA" id="ARBA00022605"/>
    </source>
</evidence>
<keyword evidence="17 21" id="KW-0170">Cobalt</keyword>
<dbReference type="PROSITE" id="PS51337">
    <property type="entry name" value="B12_BINDING_NTER"/>
    <property type="match status" value="1"/>
</dbReference>
<evidence type="ECO:0000313" key="28">
    <source>
        <dbReference type="EMBL" id="MDX8476128.1"/>
    </source>
</evidence>
<dbReference type="NCBIfam" id="TIGR02082">
    <property type="entry name" value="metH"/>
    <property type="match status" value="1"/>
</dbReference>
<feature type="domain" description="Pterin-binding" evidence="24">
    <location>
        <begin position="375"/>
        <end position="636"/>
    </location>
</feature>
<dbReference type="PROSITE" id="PS51332">
    <property type="entry name" value="B12_BINDING"/>
    <property type="match status" value="1"/>
</dbReference>
<keyword evidence="8 21" id="KW-0489">Methyltransferase</keyword>
<dbReference type="InterPro" id="IPR003726">
    <property type="entry name" value="HCY_dom"/>
</dbReference>
<dbReference type="PANTHER" id="PTHR45833:SF1">
    <property type="entry name" value="METHIONINE SYNTHASE"/>
    <property type="match status" value="1"/>
</dbReference>
<evidence type="ECO:0000256" key="21">
    <source>
        <dbReference type="PIRNR" id="PIRNR000381"/>
    </source>
</evidence>
<dbReference type="InterPro" id="IPR037010">
    <property type="entry name" value="VitB12-dep_Met_synth_activ_sf"/>
</dbReference>
<name>A0ABU4XMZ6_9HYPH</name>
<organism evidence="28 29">
    <name type="scientific">Mesorhizobium dulcispinae</name>
    <dbReference type="NCBI Taxonomy" id="3072316"/>
    <lineage>
        <taxon>Bacteria</taxon>
        <taxon>Pseudomonadati</taxon>
        <taxon>Pseudomonadota</taxon>
        <taxon>Alphaproteobacteria</taxon>
        <taxon>Hyphomicrobiales</taxon>
        <taxon>Phyllobacteriaceae</taxon>
        <taxon>Mesorhizobium</taxon>
    </lineage>
</organism>
<keyword evidence="10 21" id="KW-0846">Cobalamin</keyword>
<evidence type="ECO:0000256" key="20">
    <source>
        <dbReference type="NCBIfam" id="TIGR02082"/>
    </source>
</evidence>
<dbReference type="Gene3D" id="1.10.288.10">
    <property type="entry name" value="Cobalamin-dependent Methionine Synthase, domain 2"/>
    <property type="match status" value="1"/>
</dbReference>
<dbReference type="InterPro" id="IPR011005">
    <property type="entry name" value="Dihydropteroate_synth-like_sf"/>
</dbReference>
<comment type="cofactor">
    <cofactor evidence="3 21">
        <name>methylcob(III)alamin</name>
        <dbReference type="ChEBI" id="CHEBI:28115"/>
    </cofactor>
</comment>
<evidence type="ECO:0000256" key="15">
    <source>
        <dbReference type="ARBA" id="ARBA00022833"/>
    </source>
</evidence>
<dbReference type="GO" id="GO:0008705">
    <property type="term" value="F:methionine synthase activity"/>
    <property type="evidence" value="ECO:0007669"/>
    <property type="project" value="UniProtKB-EC"/>
</dbReference>
<evidence type="ECO:0000256" key="8">
    <source>
        <dbReference type="ARBA" id="ARBA00022603"/>
    </source>
</evidence>
<feature type="binding site" evidence="22">
    <location>
        <position position="266"/>
    </location>
    <ligand>
        <name>Zn(2+)</name>
        <dbReference type="ChEBI" id="CHEBI:29105"/>
    </ligand>
</feature>
<comment type="caution">
    <text evidence="28">The sequence shown here is derived from an EMBL/GenBank/DDBJ whole genome shotgun (WGS) entry which is preliminary data.</text>
</comment>
<dbReference type="SUPFAM" id="SSF52242">
    <property type="entry name" value="Cobalamin (vitamin B12)-binding domain"/>
    <property type="match status" value="1"/>
</dbReference>
<dbReference type="InterPro" id="IPR036594">
    <property type="entry name" value="Meth_synthase_dom"/>
</dbReference>
<dbReference type="InterPro" id="IPR006158">
    <property type="entry name" value="Cobalamin-bd"/>
</dbReference>
<feature type="binding site" evidence="22">
    <location>
        <position position="329"/>
    </location>
    <ligand>
        <name>Zn(2+)</name>
        <dbReference type="ChEBI" id="CHEBI:29105"/>
    </ligand>
</feature>
<evidence type="ECO:0000259" key="27">
    <source>
        <dbReference type="PROSITE" id="PS51337"/>
    </source>
</evidence>
<dbReference type="EMBL" id="JAVIIZ010000028">
    <property type="protein sequence ID" value="MDX8476128.1"/>
    <property type="molecule type" value="Genomic_DNA"/>
</dbReference>
<reference evidence="28 29" key="1">
    <citation type="submission" date="2023-08" db="EMBL/GenBank/DDBJ databases">
        <title>Implementing the SeqCode for naming new Mesorhizobium species isolated from Vachellia karroo root nodules.</title>
        <authorList>
            <person name="Van Lill M."/>
        </authorList>
    </citation>
    <scope>NUCLEOTIDE SEQUENCE [LARGE SCALE GENOMIC DNA]</scope>
    <source>
        <strain evidence="28 29">VK23A</strain>
    </source>
</reference>
<sequence length="1269" mass="138659">MSRSPSSLDDLFGAASKKRDGSEVLATLQATARERILILDGAMGTQIQGLGFDEDHFRGDRFVGCACHQKGNNDLLILSQPKAIEDIHYQYAIAGADIIETNTFSSTSIAQADYGMENAVYDLNRDGARLVRRALIRAQQEDGKRRFVAGALGPTNRTASMSPDVNNPGYRAVTFDKLRYAYGEQLRGLIDGGADLILIETIFDTLNAKAAIFACNEIFVEKGVHLPVMISGTITDLSGRTLSGQTPTAFWHSVRHASPFTIGLNCALGANAMRAHLDELSGVAGTFVCAYPNAGLPNEFGRYDESPEFMAEQIEGFARDGLVNVVGGCCGSTPDHIRAIAAAVKKYPPRAIPKIEPKMRLSGLDPFTLTDEIPFVNVGERTNVTGSARFRKLITAGDYVAALDVARDQVANGAQIIDINMDEGLIDSKKAMVDYLNLIAAEPDIARVPVMIDSSKWEIIEAGLKCVQGKPLVNSISMKEGEEAFLHHARLVRAYGAALVVMAFDEDGQADTRARKNEICTRAYKLLTEQAGFPPEDIVFDPNVFAIATGIDEHNNYGVDFIEAARQITATLPHVHISGGVSNLSFSFRGNEPVREAMHAVFLYHAIQAGMDMGIVNAGQLAVYDTIDPELREACEDVINNRQPKGGGTATERMLELAERFKGTAGKEAQERDLAWRDWPVEQRISHALVNGITEFIDADTDEARRAAERPLHVIEGPLMAGMNVVGDLFGAGKMFLPQVVKSARVMKQAVAGLLPHMEAEKLANAASGIDNGERQTAGKILMATVKGDVHDIGKNIVGVVLACNNYEIIDLGVMVPAAKILQTARELKVDVIGLSGLITPSLDEMAHMAAEMEREGFDIPLLIGGATTSRVHTAVKIHPRYAKGQTVYVVDASRAVGVVSALLSNEAKAGYVENVRAEYKKVADAHARSEADKQRLPLARARANAHKIDWAGYEPPKPSFLGLKVFEGWDLAELARYIDWTPFFQTWELKGRYPKILDDEDQGPAARQLFEDAQAMLAKIIAEKWLAPKGVIGFWPANAAGDDIRLFTDEARSHELATFFTLRQQLAKRDGKANVALSDFVAPADSGKADYVGGFIVTAGIEEVAIAERFVRANDDYSSIMVKALADRFAEAFAERMHEKVRKEFWGYAPDEILVPDDLIGEPYRGIRPAPGYPAQPDHTEKATLFRLLDGERNAGVSLTESFAMWPGSSVSGIYLSHPESYYFGVAKIERDQVEDYARRKAMPLAEVERWLGPILNYVPARYAEAAE</sequence>
<dbReference type="PROSITE" id="PS50970">
    <property type="entry name" value="HCY"/>
    <property type="match status" value="1"/>
</dbReference>
<dbReference type="SUPFAM" id="SSF82282">
    <property type="entry name" value="Homocysteine S-methyltransferase"/>
    <property type="match status" value="1"/>
</dbReference>
<feature type="domain" description="B12-binding N-terminal" evidence="27">
    <location>
        <begin position="672"/>
        <end position="766"/>
    </location>
</feature>
<dbReference type="PROSITE" id="PS50974">
    <property type="entry name" value="ADOMET_ACTIVATION"/>
    <property type="match status" value="1"/>
</dbReference>
<evidence type="ECO:0000259" key="26">
    <source>
        <dbReference type="PROSITE" id="PS51332"/>
    </source>
</evidence>
<dbReference type="SMART" id="SM01018">
    <property type="entry name" value="B12-binding_2"/>
    <property type="match status" value="1"/>
</dbReference>
<comment type="catalytic activity">
    <reaction evidence="1 21">
        <text>(6S)-5-methyl-5,6,7,8-tetrahydrofolate + L-homocysteine = (6S)-5,6,7,8-tetrahydrofolate + L-methionine</text>
        <dbReference type="Rhea" id="RHEA:11172"/>
        <dbReference type="ChEBI" id="CHEBI:18608"/>
        <dbReference type="ChEBI" id="CHEBI:57453"/>
        <dbReference type="ChEBI" id="CHEBI:57844"/>
        <dbReference type="ChEBI" id="CHEBI:58199"/>
        <dbReference type="EC" id="2.1.1.13"/>
    </reaction>
</comment>
<dbReference type="InterPro" id="IPR036589">
    <property type="entry name" value="HCY_dom_sf"/>
</dbReference>
<keyword evidence="14" id="KW-0677">Repeat</keyword>
<protein>
    <recommendedName>
        <fullName evidence="7 20">Methionine synthase</fullName>
        <ecNumber evidence="6 20">2.1.1.13</ecNumber>
    </recommendedName>
    <alternativeName>
        <fullName evidence="19 21">5-methyltetrahydrofolate--homocysteine methyltransferase</fullName>
    </alternativeName>
</protein>